<dbReference type="EMBL" id="JAAOIW010000002">
    <property type="protein sequence ID" value="NHN29462.1"/>
    <property type="molecule type" value="Genomic_DNA"/>
</dbReference>
<evidence type="ECO:0000259" key="1">
    <source>
        <dbReference type="Pfam" id="PF12500"/>
    </source>
</evidence>
<feature type="domain" description="TRSP" evidence="1">
    <location>
        <begin position="277"/>
        <end position="402"/>
    </location>
</feature>
<dbReference type="Proteomes" id="UP001165962">
    <property type="component" value="Unassembled WGS sequence"/>
</dbReference>
<keyword evidence="3" id="KW-0328">Glycosyltransferase</keyword>
<dbReference type="PIRSF" id="PIRSF020967">
    <property type="entry name" value="UCP020967"/>
    <property type="match status" value="1"/>
</dbReference>
<dbReference type="InterPro" id="IPR029057">
    <property type="entry name" value="PRTase-like"/>
</dbReference>
<protein>
    <submittedName>
        <fullName evidence="3">Phosphoribosyltransferase</fullName>
    </submittedName>
</protein>
<dbReference type="SUPFAM" id="SSF53271">
    <property type="entry name" value="PRTase-like"/>
    <property type="match status" value="1"/>
</dbReference>
<proteinExistence type="predicted"/>
<dbReference type="Pfam" id="PF15609">
    <property type="entry name" value="PRTase_2"/>
    <property type="match status" value="1"/>
</dbReference>
<dbReference type="CDD" id="cd06223">
    <property type="entry name" value="PRTases_typeI"/>
    <property type="match status" value="1"/>
</dbReference>
<dbReference type="InterPro" id="IPR022537">
    <property type="entry name" value="TRSP_dom"/>
</dbReference>
<reference evidence="3" key="1">
    <citation type="submission" date="2020-03" db="EMBL/GenBank/DDBJ databases">
        <title>Draft sequencing of Paenibacilllus sp. S3N08.</title>
        <authorList>
            <person name="Kim D.-U."/>
        </authorList>
    </citation>
    <scope>NUCLEOTIDE SEQUENCE</scope>
    <source>
        <strain evidence="3">S3N08</strain>
    </source>
</reference>
<sequence>MAARVNKKRSFLFVSKVLGKHIPVNPHVSLLGGAALAVLLQNAFEGEMTVDLPEIVQAIRQPSLYAEQVYAKLKHNPLPLNGPHLFIGFAETATALGHSMYDACSGTTQYLHTTRESIRELTSLISFEEEHSHATAHRCYAIDAAFFQGTQPVVLVDDEITTGKTALNMIRDLQMKFPRSRYIVASLLDWRSATDRDKFTALEEELGIEISCLSLIAGELEVIGDSIDMHETRKPALERTHASQLAKHYLYGQFEHLQVTSEDSSGHINDQPYVSLSGRFGLACTDNAAFDRQVAAAGAFLKTQRTGKSTLCLGTGEFMYLPMRIAAEMGEGILYQSTTRSPIHASNDAGYAIQSRASYTSPEDPAVLNFLYNIPVGHYDELFVFLEREVSQEAFVPFLEALERTQTTQLHLVYFSPEMKQANESKKEIRS</sequence>
<keyword evidence="4" id="KW-1185">Reference proteome</keyword>
<feature type="domain" description="Orotate phosphoribosyltransferase-like" evidence="2">
    <location>
        <begin position="1"/>
        <end position="219"/>
    </location>
</feature>
<keyword evidence="3" id="KW-0808">Transferase</keyword>
<gene>
    <name evidence="3" type="ORF">G9U52_06405</name>
</gene>
<evidence type="ECO:0000313" key="3">
    <source>
        <dbReference type="EMBL" id="NHN29462.1"/>
    </source>
</evidence>
<organism evidence="3 4">
    <name type="scientific">Paenibacillus agricola</name>
    <dbReference type="NCBI Taxonomy" id="2716264"/>
    <lineage>
        <taxon>Bacteria</taxon>
        <taxon>Bacillati</taxon>
        <taxon>Bacillota</taxon>
        <taxon>Bacilli</taxon>
        <taxon>Bacillales</taxon>
        <taxon>Paenibacillaceae</taxon>
        <taxon>Paenibacillus</taxon>
    </lineage>
</organism>
<dbReference type="InterPro" id="IPR011214">
    <property type="entry name" value="UCP020967"/>
</dbReference>
<comment type="caution">
    <text evidence="3">The sequence shown here is derived from an EMBL/GenBank/DDBJ whole genome shotgun (WGS) entry which is preliminary data.</text>
</comment>
<dbReference type="GO" id="GO:0016757">
    <property type="term" value="F:glycosyltransferase activity"/>
    <property type="evidence" value="ECO:0007669"/>
    <property type="project" value="UniProtKB-KW"/>
</dbReference>
<accession>A0ABX0IZZ7</accession>
<dbReference type="InterPro" id="IPR000836">
    <property type="entry name" value="PRTase_dom"/>
</dbReference>
<evidence type="ECO:0000259" key="2">
    <source>
        <dbReference type="Pfam" id="PF15609"/>
    </source>
</evidence>
<dbReference type="InterPro" id="IPR041688">
    <property type="entry name" value="PRTase_2"/>
</dbReference>
<name>A0ABX0IZZ7_9BACL</name>
<dbReference type="Pfam" id="PF12500">
    <property type="entry name" value="TRSP"/>
    <property type="match status" value="1"/>
</dbReference>
<evidence type="ECO:0000313" key="4">
    <source>
        <dbReference type="Proteomes" id="UP001165962"/>
    </source>
</evidence>